<evidence type="ECO:0000259" key="18">
    <source>
        <dbReference type="Pfam" id="PF03958"/>
    </source>
</evidence>
<evidence type="ECO:0000259" key="19">
    <source>
        <dbReference type="Pfam" id="PF21305"/>
    </source>
</evidence>
<feature type="compositionally biased region" description="Gly residues" evidence="15">
    <location>
        <begin position="316"/>
        <end position="329"/>
    </location>
</feature>
<feature type="domain" description="Type II/III secretion system secretin-like" evidence="17">
    <location>
        <begin position="513"/>
        <end position="680"/>
    </location>
</feature>
<keyword evidence="21" id="KW-1185">Reference proteome</keyword>
<evidence type="ECO:0000313" key="20">
    <source>
        <dbReference type="EMBL" id="MDL5032646.1"/>
    </source>
</evidence>
<evidence type="ECO:0000256" key="15">
    <source>
        <dbReference type="SAM" id="MobiDB-lite"/>
    </source>
</evidence>
<name>A0ABT7LIF8_9BURK</name>
<organism evidence="20 21">
    <name type="scientific">Roseateles subflavus</name>
    <dbReference type="NCBI Taxonomy" id="3053353"/>
    <lineage>
        <taxon>Bacteria</taxon>
        <taxon>Pseudomonadati</taxon>
        <taxon>Pseudomonadota</taxon>
        <taxon>Betaproteobacteria</taxon>
        <taxon>Burkholderiales</taxon>
        <taxon>Sphaerotilaceae</taxon>
        <taxon>Roseateles</taxon>
    </lineage>
</organism>
<comment type="caution">
    <text evidence="20">The sequence shown here is derived from an EMBL/GenBank/DDBJ whole genome shotgun (WGS) entry which is preliminary data.</text>
</comment>
<comment type="similarity">
    <text evidence="2">Belongs to the bacterial secretin family. GSP D subfamily.</text>
</comment>
<evidence type="ECO:0000259" key="17">
    <source>
        <dbReference type="Pfam" id="PF00263"/>
    </source>
</evidence>
<evidence type="ECO:0000256" key="13">
    <source>
        <dbReference type="ARBA" id="ARBA00025897"/>
    </source>
</evidence>
<dbReference type="PANTHER" id="PTHR30332:SF24">
    <property type="entry name" value="SECRETIN GSPD-RELATED"/>
    <property type="match status" value="1"/>
</dbReference>
<feature type="compositionally biased region" description="Polar residues" evidence="15">
    <location>
        <begin position="367"/>
        <end position="386"/>
    </location>
</feature>
<keyword evidence="7 16" id="KW-0732">Signal</keyword>
<feature type="domain" description="NolW-like" evidence="18">
    <location>
        <begin position="293"/>
        <end position="419"/>
    </location>
</feature>
<keyword evidence="11" id="KW-0178">Competence</keyword>
<reference evidence="20 21" key="1">
    <citation type="submission" date="2023-06" db="EMBL/GenBank/DDBJ databases">
        <title>Pelomonas sp. APW6 16S ribosomal RNA gene genome sequencing and assembly.</title>
        <authorList>
            <person name="Woo H."/>
        </authorList>
    </citation>
    <scope>NUCLEOTIDE SEQUENCE [LARGE SCALE GENOMIC DNA]</scope>
    <source>
        <strain evidence="20 21">APW6</strain>
    </source>
</reference>
<feature type="domain" description="NolW-like" evidence="18">
    <location>
        <begin position="210"/>
        <end position="285"/>
    </location>
</feature>
<dbReference type="Gene3D" id="3.30.1370.120">
    <property type="match status" value="3"/>
</dbReference>
<dbReference type="PRINTS" id="PR00811">
    <property type="entry name" value="BCTERIALGSPD"/>
</dbReference>
<feature type="domain" description="NolW-like" evidence="18">
    <location>
        <begin position="146"/>
        <end position="205"/>
    </location>
</feature>
<keyword evidence="4 14" id="KW-0813">Transport</keyword>
<comment type="subunit">
    <text evidence="13">Homododecamer. Tetramer of trimer.</text>
</comment>
<dbReference type="Proteomes" id="UP001238603">
    <property type="component" value="Unassembled WGS sequence"/>
</dbReference>
<dbReference type="InterPro" id="IPR038591">
    <property type="entry name" value="NolW-like_sf"/>
</dbReference>
<evidence type="ECO:0000256" key="3">
    <source>
        <dbReference type="ARBA" id="ARBA00014124"/>
    </source>
</evidence>
<feature type="region of interest" description="Disordered" evidence="15">
    <location>
        <begin position="702"/>
        <end position="736"/>
    </location>
</feature>
<dbReference type="NCBIfam" id="TIGR02517">
    <property type="entry name" value="type_II_gspD"/>
    <property type="match status" value="1"/>
</dbReference>
<feature type="compositionally biased region" description="Low complexity" evidence="15">
    <location>
        <begin position="351"/>
        <end position="366"/>
    </location>
</feature>
<evidence type="ECO:0000256" key="8">
    <source>
        <dbReference type="ARBA" id="ARBA00022927"/>
    </source>
</evidence>
<evidence type="ECO:0000256" key="16">
    <source>
        <dbReference type="SAM" id="SignalP"/>
    </source>
</evidence>
<dbReference type="InterPro" id="IPR050810">
    <property type="entry name" value="Bact_Secretion_Sys_Channel"/>
</dbReference>
<accession>A0ABT7LIF8</accession>
<evidence type="ECO:0000256" key="7">
    <source>
        <dbReference type="ARBA" id="ARBA00022729"/>
    </source>
</evidence>
<dbReference type="PROSITE" id="PS00875">
    <property type="entry name" value="T2SP_D"/>
    <property type="match status" value="1"/>
</dbReference>
<feature type="compositionally biased region" description="Polar residues" evidence="15">
    <location>
        <begin position="339"/>
        <end position="350"/>
    </location>
</feature>
<dbReference type="InterPro" id="IPR001775">
    <property type="entry name" value="GspD/PilQ"/>
</dbReference>
<comment type="subcellular location">
    <subcellularLocation>
        <location evidence="1 14">Cell outer membrane</location>
    </subcellularLocation>
</comment>
<dbReference type="InterPro" id="IPR004846">
    <property type="entry name" value="T2SS/T3SS_dom"/>
</dbReference>
<sequence length="736" mass="75869">MNTRPRLSVLTLALAALASQPLPSLAQPQAPAKKAKKPGAAVKAQTPVTLNFVNADIEAVTRAIGVMMDKQFVIDPRVKGTITLYSEQPLTVHEAYLNYLAGLRGLGFTVVESGGLLKVLPEADAKLQSSAVVLDSGAPRGDQVLTQVYRLNYEQANNLVPVLRPLISPNNTVQANPGNNTLVVTDYADNLQRIAKIIAAMDTPASTDLEIIPLKHSVASDMAALVARLADGGAAAAIPGQPALSSGGSASVIADPRSNSLIVRAPNAAKLATVRSIVAKLDVPGSDSTGNIRVVYLKNADATKLATVLRAAFGAGGSAGGSSSGGGTTPGSSTGAGNFGNSSGGINPTQSGNSLGGNNSNNSGMSAASTQPVSASPSPSTGGFVQADPSTNALIITAPDPLYRQIRNVIDQLDGRRAQVYVETLIVKVDASKTGAFGVQWQNLFGSKGDGTIPGAGTNFGSGAGNIITGSAALYGGIAGITSVIKDAPTGLNIGLLKKFGDKYTLGAVANFLETEAGANVLSTPNLVALDNEEAKIVVGRNVPFVTGSFTNTGSSSSSVNPFQTYDRKDVGITLRIRSQIGEGGTVRMTVYQENSSIDPTTKADTSGPATEKSSIETTVSVDDGGVLVLGGLLKDEFADSEGRVPGLGNIPLLGNLFKNTGRSRVKTNLMVFLRPVIMRDQKSADDLTLDRYEYIRALQQSGQPQPKFALPDTGAPVLPSTDEKKPGLPLGASKN</sequence>
<evidence type="ECO:0000256" key="10">
    <source>
        <dbReference type="ARBA" id="ARBA00023237"/>
    </source>
</evidence>
<feature type="signal peptide" evidence="16">
    <location>
        <begin position="1"/>
        <end position="26"/>
    </location>
</feature>
<evidence type="ECO:0000256" key="2">
    <source>
        <dbReference type="ARBA" id="ARBA00006980"/>
    </source>
</evidence>
<evidence type="ECO:0000256" key="5">
    <source>
        <dbReference type="ARBA" id="ARBA00022452"/>
    </source>
</evidence>
<keyword evidence="9" id="KW-0472">Membrane</keyword>
<evidence type="ECO:0000313" key="21">
    <source>
        <dbReference type="Proteomes" id="UP001238603"/>
    </source>
</evidence>
<evidence type="ECO:0000256" key="6">
    <source>
        <dbReference type="ARBA" id="ARBA00022692"/>
    </source>
</evidence>
<dbReference type="RefSeq" id="WP_285982734.1">
    <property type="nucleotide sequence ID" value="NZ_JASVDS010000003.1"/>
</dbReference>
<feature type="chain" id="PRO_5045644355" description="Type IV pilus biogenesis and competence protein PilQ" evidence="16">
    <location>
        <begin position="27"/>
        <end position="736"/>
    </location>
</feature>
<dbReference type="Pfam" id="PF00263">
    <property type="entry name" value="Secretin"/>
    <property type="match status" value="1"/>
</dbReference>
<dbReference type="EMBL" id="JASVDS010000003">
    <property type="protein sequence ID" value="MDL5032646.1"/>
    <property type="molecule type" value="Genomic_DNA"/>
</dbReference>
<keyword evidence="8" id="KW-0653">Protein transport</keyword>
<dbReference type="PANTHER" id="PTHR30332">
    <property type="entry name" value="PROBABLE GENERAL SECRETION PATHWAY PROTEIN D"/>
    <property type="match status" value="1"/>
</dbReference>
<keyword evidence="10" id="KW-0998">Cell outer membrane</keyword>
<evidence type="ECO:0000256" key="14">
    <source>
        <dbReference type="RuleBase" id="RU004004"/>
    </source>
</evidence>
<evidence type="ECO:0000256" key="11">
    <source>
        <dbReference type="ARBA" id="ARBA00023287"/>
    </source>
</evidence>
<dbReference type="InterPro" id="IPR013356">
    <property type="entry name" value="T2SS_GspD"/>
</dbReference>
<dbReference type="Pfam" id="PF03958">
    <property type="entry name" value="Secretin_N"/>
    <property type="match status" value="3"/>
</dbReference>
<dbReference type="InterPro" id="IPR004845">
    <property type="entry name" value="T2SS_GspD_CS"/>
</dbReference>
<evidence type="ECO:0000256" key="12">
    <source>
        <dbReference type="ARBA" id="ARBA00024678"/>
    </source>
</evidence>
<feature type="region of interest" description="Disordered" evidence="15">
    <location>
        <begin position="316"/>
        <end position="386"/>
    </location>
</feature>
<protein>
    <recommendedName>
        <fullName evidence="3">Type IV pilus biogenesis and competence protein PilQ</fullName>
    </recommendedName>
</protein>
<evidence type="ECO:0000256" key="1">
    <source>
        <dbReference type="ARBA" id="ARBA00004442"/>
    </source>
</evidence>
<gene>
    <name evidence="20" type="primary">gspD</name>
    <name evidence="20" type="ORF">QRD43_12095</name>
</gene>
<dbReference type="InterPro" id="IPR005644">
    <property type="entry name" value="NolW-like"/>
</dbReference>
<evidence type="ECO:0000256" key="4">
    <source>
        <dbReference type="ARBA" id="ARBA00022448"/>
    </source>
</evidence>
<keyword evidence="5" id="KW-1134">Transmembrane beta strand</keyword>
<proteinExistence type="inferred from homology"/>
<keyword evidence="6" id="KW-0812">Transmembrane</keyword>
<dbReference type="Pfam" id="PF21305">
    <property type="entry name" value="type_II_gspD_N0"/>
    <property type="match status" value="1"/>
</dbReference>
<feature type="domain" description="GspD-like N0" evidence="19">
    <location>
        <begin position="50"/>
        <end position="119"/>
    </location>
</feature>
<evidence type="ECO:0000256" key="9">
    <source>
        <dbReference type="ARBA" id="ARBA00023136"/>
    </source>
</evidence>
<comment type="function">
    <text evidence="12">Required for type IV pilus biogenesis and competence. Could function as a pore for exit of the pilus but also as a channel for entry of heme and antimicrobial agents and uptake of transforming DNA.</text>
</comment>
<dbReference type="InterPro" id="IPR049371">
    <property type="entry name" value="GspD-like_N0"/>
</dbReference>